<dbReference type="Gene3D" id="1.10.287.1490">
    <property type="match status" value="1"/>
</dbReference>
<feature type="coiled-coil region" evidence="1">
    <location>
        <begin position="1816"/>
        <end position="1971"/>
    </location>
</feature>
<feature type="coiled-coil region" evidence="1">
    <location>
        <begin position="2267"/>
        <end position="2432"/>
    </location>
</feature>
<keyword evidence="3" id="KW-0472">Membrane</keyword>
<feature type="coiled-coil region" evidence="1">
    <location>
        <begin position="1258"/>
        <end position="1365"/>
    </location>
</feature>
<accession>A0A9Q1ILG7</accession>
<keyword evidence="3" id="KW-0812">Transmembrane</keyword>
<feature type="compositionally biased region" description="Polar residues" evidence="2">
    <location>
        <begin position="83"/>
        <end position="92"/>
    </location>
</feature>
<reference evidence="4" key="1">
    <citation type="journal article" date="2023" name="Science">
        <title>Genome structures resolve the early diversification of teleost fishes.</title>
        <authorList>
            <person name="Parey E."/>
            <person name="Louis A."/>
            <person name="Montfort J."/>
            <person name="Bouchez O."/>
            <person name="Roques C."/>
            <person name="Iampietro C."/>
            <person name="Lluch J."/>
            <person name="Castinel A."/>
            <person name="Donnadieu C."/>
            <person name="Desvignes T."/>
            <person name="Floi Bucao C."/>
            <person name="Jouanno E."/>
            <person name="Wen M."/>
            <person name="Mejri S."/>
            <person name="Dirks R."/>
            <person name="Jansen H."/>
            <person name="Henkel C."/>
            <person name="Chen W.J."/>
            <person name="Zahm M."/>
            <person name="Cabau C."/>
            <person name="Klopp C."/>
            <person name="Thompson A.W."/>
            <person name="Robinson-Rechavi M."/>
            <person name="Braasch I."/>
            <person name="Lecointre G."/>
            <person name="Bobe J."/>
            <person name="Postlethwait J.H."/>
            <person name="Berthelot C."/>
            <person name="Roest Crollius H."/>
            <person name="Guiguen Y."/>
        </authorList>
    </citation>
    <scope>NUCLEOTIDE SEQUENCE</scope>
    <source>
        <strain evidence="4">WJC10195</strain>
    </source>
</reference>
<feature type="region of interest" description="Disordered" evidence="2">
    <location>
        <begin position="1"/>
        <end position="35"/>
    </location>
</feature>
<feature type="coiled-coil region" evidence="1">
    <location>
        <begin position="679"/>
        <end position="740"/>
    </location>
</feature>
<keyword evidence="5" id="KW-1185">Reference proteome</keyword>
<feature type="transmembrane region" description="Helical" evidence="3">
    <location>
        <begin position="2882"/>
        <end position="2902"/>
    </location>
</feature>
<evidence type="ECO:0000256" key="2">
    <source>
        <dbReference type="SAM" id="MobiDB-lite"/>
    </source>
</evidence>
<feature type="coiled-coil region" evidence="1">
    <location>
        <begin position="2484"/>
        <end position="2511"/>
    </location>
</feature>
<organism evidence="4 5">
    <name type="scientific">Synaphobranchus kaupii</name>
    <name type="common">Kaup's arrowtooth eel</name>
    <dbReference type="NCBI Taxonomy" id="118154"/>
    <lineage>
        <taxon>Eukaryota</taxon>
        <taxon>Metazoa</taxon>
        <taxon>Chordata</taxon>
        <taxon>Craniata</taxon>
        <taxon>Vertebrata</taxon>
        <taxon>Euteleostomi</taxon>
        <taxon>Actinopterygii</taxon>
        <taxon>Neopterygii</taxon>
        <taxon>Teleostei</taxon>
        <taxon>Anguilliformes</taxon>
        <taxon>Synaphobranchidae</taxon>
        <taxon>Synaphobranchus</taxon>
    </lineage>
</organism>
<feature type="compositionally biased region" description="Basic and acidic residues" evidence="2">
    <location>
        <begin position="104"/>
        <end position="123"/>
    </location>
</feature>
<proteinExistence type="predicted"/>
<dbReference type="GO" id="GO:0005794">
    <property type="term" value="C:Golgi apparatus"/>
    <property type="evidence" value="ECO:0007669"/>
    <property type="project" value="InterPro"/>
</dbReference>
<feature type="coiled-coil region" evidence="1">
    <location>
        <begin position="222"/>
        <end position="274"/>
    </location>
</feature>
<evidence type="ECO:0008006" key="6">
    <source>
        <dbReference type="Google" id="ProtNLM"/>
    </source>
</evidence>
<feature type="coiled-coil region" evidence="1">
    <location>
        <begin position="790"/>
        <end position="940"/>
    </location>
</feature>
<name>A0A9Q1ILG7_SYNKA</name>
<evidence type="ECO:0000256" key="3">
    <source>
        <dbReference type="SAM" id="Phobius"/>
    </source>
</evidence>
<gene>
    <name evidence="4" type="ORF">SKAU_G00315320</name>
</gene>
<evidence type="ECO:0000256" key="1">
    <source>
        <dbReference type="SAM" id="Coils"/>
    </source>
</evidence>
<feature type="coiled-coil region" evidence="1">
    <location>
        <begin position="129"/>
        <end position="163"/>
    </location>
</feature>
<feature type="coiled-coil region" evidence="1">
    <location>
        <begin position="966"/>
        <end position="1011"/>
    </location>
</feature>
<dbReference type="SUPFAM" id="SSF57997">
    <property type="entry name" value="Tropomyosin"/>
    <property type="match status" value="1"/>
</dbReference>
<dbReference type="EMBL" id="JAINUF010000013">
    <property type="protein sequence ID" value="KAJ8344203.1"/>
    <property type="molecule type" value="Genomic_DNA"/>
</dbReference>
<keyword evidence="3" id="KW-1133">Transmembrane helix</keyword>
<feature type="coiled-coil region" evidence="1">
    <location>
        <begin position="2538"/>
        <end position="2605"/>
    </location>
</feature>
<dbReference type="InterPro" id="IPR026202">
    <property type="entry name" value="GOLGB1"/>
</dbReference>
<feature type="coiled-coil region" evidence="1">
    <location>
        <begin position="1064"/>
        <end position="1215"/>
    </location>
</feature>
<feature type="coiled-coil region" evidence="1">
    <location>
        <begin position="303"/>
        <end position="419"/>
    </location>
</feature>
<feature type="region of interest" description="Disordered" evidence="2">
    <location>
        <begin position="613"/>
        <end position="638"/>
    </location>
</feature>
<dbReference type="Proteomes" id="UP001152622">
    <property type="component" value="Chromosome 13"/>
</dbReference>
<feature type="region of interest" description="Disordered" evidence="2">
    <location>
        <begin position="2612"/>
        <end position="2642"/>
    </location>
</feature>
<sequence>MLKWFSNDESSQAPGAPAPREASGSQSLAEVTEQLAQTEQLAAQLKELIREKDSALRTKDEQLKAEKDACEAKLSKMKLQNRAKVTSLNSQLDELKKRQSLSGKEAKSESRKAGGDGDSEHSSASRGKILLLKKKVEELEQQLSQREAELKVKTNELEVQRQRGGEMDAMLVEKDKKLAEKEAYIVDLQMSTAGVDAAARASELSKSAEEQKTQSAKQDSSLQDLQMLVQNLTKKVGDGEEKYSLLQEQTESLKELLVKEKEQFEEKENMYKQNIQTFKDIILQKDNRLTEINQMHDQELFKLAAKLDASADLEQLLKALKQKLHEKEEVLLGKTQVIDVLQQEVDGRDQQIKDLLEKMRRLQGEKDNMQSKLDAEKHVMRAQLRDLMQKQETELRKAAEKHQTELAEKEQELHRQVEALRRSQPTLKEGEETLKVTPTPAPADMATAQKILELEAQTKLKAEEASKSEAKFLKMKAWSKSHIKQLEDELRKAQSGKTSPDANALWSKITDLEEEREEMLCKLEQYDELKVKNEQLIAKLVGYEEQHRKMQADLEQVAKRAASQTSESGSADDLQSQVLEWQEMVVEAESARDQAREEKAALALRMSHIEEEREALASRQQELEEELAQAQGLRQQRGKKLGDSANQSLQEDFEFDGKQPYQDPKCTLESTTTMDGENMGGLRSVVEELELERNQLQEQILGLEERCQDLEDRLQLQARIESLQNETERLQGQLAGLRSQQNRDTEKHQMLVTSLNEQLKGLSEAQECLETSLIEKEHTIAKTSEKLELIDSLRDSLKEKEVQHRELSEKLLQTEHSLTEVTKKCNTFEKQCSELKTSVTELTQKFSTLKEKTNKQEATIESLQSDLEQTNDELDKLNSTHLEERAQLIHDLQSCEREIDNLKDILIDKETEISALSNNMSEYAEQIVELKREIKDKEEALVLIDTALTRAEQKAQILKDSQSSDQQALNTKITDLLDQLKSTECELSEAKEQKELKRKEIEVLVKQTQEDNQTIQSLRGEIQKLNVNHHSHLTECESQISSLKEQMTVSSQRLQESEALLVQMKESNATSEKLQDQLQDKEQLYEKELKSFKEERNKLLAEVNKHNKELQDLSKQLEEQVVGKEQVKKEVEEKLETIALLEQKLTVTQQEAEGERLKLNQELIARDSVNKKLQNELQEESEKLRQEVAVGKRSLSELMEENSTMQSRISSFEIQRSENCKVIDGLLKEKEELTEQSTALKSGLLEKDSTLQQVTSKCTSLENEFVQQKQVLTRLQSESESLRKSNKLREHVAQMENEIVDLKIRIQGQLQTMLEKNNQLTMSITEKESELQEKVNDCDQLRAQLSELEDSALQLRNQVRALTSESTQLKGMVKEKEQTVLESQTSFLSHCEDWKVQSKAKEEECNGLKARLAERQETISKLEVDLFSRSSEIVKFREALEDKELGISAQTKAFLGKSDEAALFKAQFMESTELVSQLQDQIQELSKTQEEKQSAFLNLQDKYAAHLEELHDVKMQLSQRNDEISNLNKALGDRSDAVQAAGDTADALRNESALLQDKLQRIQASNAKLSKQKEDALAAHQTNAASLTVEIESLKSQHLQVASQMNALTENIEQRELALHAINNQYSAQVKHAEYLVTEMQKLDEQNKKLREESSLAAQHFQQQLGLSISEKEHWQQEAKKVMNEKEELVRNYNSQLQILQGQLSLKSQQHLSSMNEAVEKMKTEKELLQVQEELENVQETSDKVKNENEYLETFLLKNSEKIDELTEALSVMQGQNAQLSTHLTESKEEKVRFSQAKEEQQLKLVKEFEEKLKVMQRGNEGSKNIKKELQELLKEKHQEINQFQHDCIKYQELILDLEKSLKLSESEREQVEGNLKGMNEKISGFENGLRHLEAELSSYKNQLSESSKELESINSENNRLREEISGKDKQAEIKMVEQEKALERVAEQQMTLYKGKLAEFQNQINELQALKSSFAQVKGKLLDTESQLLLMLSQNDKLQVDLEKQEAISVQLKSLLQNKDSEISLLLSSKDGQISEYLEQLQKHHRAQIENYEERLSALYSDKEMADKAFRGLESKVRALQVKIERSVEEKEQMAKKLETFKKSMTSLQTERDRLLSEYRALEAHRQSAMRDEGGLAKEELGASQGLKKEIKALLHQMDDLNSENAMLKAQLIRYREDLNQVLSLKDNQLKELLRKQEDSIKNLENQKAAIDGQCRQFQLDLQKKVEDNIILKSQNSKLGTQVEVLEASIFALRKEKSETNESKVIADLQQAVAAKAAECNDLQQKLLAQKMAADDMKKNMQELESETERKLGEAEDKFNSELNAFEREVDLMRNEKETADERVAELARDLMQTEQMLSSARNEGKDLKSQHESLGKAMAALQNDRDQLIEDFKVLRNRYDEELRETKSATRKLEHQLGEANSELSSLTKDRYILTQKLSALQGADAHSQLLRQIDELCRTISEKDTELRRFSLENDTYGKQLTAFSRSMASLQNDRDRLMQELAGAKRVCEARQGVSPAEAAPGSSEELSSFRSNFHALQTEKDRLLEDIGKLRSENATEMTQKKLKCKQHTEKDVNKYEAELTKLRAEKDQLQSECRVLREQQSLAVGGVQRRSSEAQLKQATGPQALLPPKESVAPLGKDVPPEQFTVLMAERAQLQRDLQRCLQEIQQRDLRFQQINTKLHQTVEEKVGVSSQLKAVSQTLRDTQLSLGQLQHRCYWLEGQVQSPHRQDQAEGLVAVEVPPGAPQERSNVMVDMEGLDTRELQSRLAEAEQQLDSSHQEVAQLTESLAEERVRREAAEEAMNLAEERARSIHTSISDPREFSIQLESDDEVRALIIDPNEHVVMRKVKGGVHSCRRWVRGRSLYCSKLLTSRAKSRYLFLTYLLALHVVVFMCLTGGL</sequence>
<protein>
    <recommendedName>
        <fullName evidence="6">Golgin subfamily B member 1-like</fullName>
    </recommendedName>
</protein>
<dbReference type="PANTHER" id="PTHR18887">
    <property type="entry name" value="GOLGI-ASSOCIATED PROTEIN GCP360-RELATED"/>
    <property type="match status" value="1"/>
</dbReference>
<feature type="coiled-coil region" evidence="1">
    <location>
        <begin position="2050"/>
        <end position="2222"/>
    </location>
</feature>
<feature type="region of interest" description="Disordered" evidence="2">
    <location>
        <begin position="78"/>
        <end position="127"/>
    </location>
</feature>
<feature type="coiled-coil region" evidence="1">
    <location>
        <begin position="2764"/>
        <end position="2812"/>
    </location>
</feature>
<keyword evidence="1" id="KW-0175">Coiled coil</keyword>
<comment type="caution">
    <text evidence="4">The sequence shown here is derived from an EMBL/GenBank/DDBJ whole genome shotgun (WGS) entry which is preliminary data.</text>
</comment>
<evidence type="ECO:0000313" key="4">
    <source>
        <dbReference type="EMBL" id="KAJ8344203.1"/>
    </source>
</evidence>
<feature type="coiled-coil region" evidence="1">
    <location>
        <begin position="1468"/>
        <end position="1748"/>
    </location>
</feature>
<dbReference type="OrthoDB" id="2441647at2759"/>
<evidence type="ECO:0000313" key="5">
    <source>
        <dbReference type="Proteomes" id="UP001152622"/>
    </source>
</evidence>
<dbReference type="PANTHER" id="PTHR18887:SF4">
    <property type="entry name" value="GOLGIN SUBFAMILY B MEMBER 1-LIKE"/>
    <property type="match status" value="1"/>
</dbReference>